<keyword evidence="3" id="KW-1185">Reference proteome</keyword>
<evidence type="ECO:0000313" key="2">
    <source>
        <dbReference type="EMBL" id="KJZ70296.1"/>
    </source>
</evidence>
<dbReference type="Proteomes" id="UP000054481">
    <property type="component" value="Unassembled WGS sequence"/>
</dbReference>
<dbReference type="OrthoDB" id="5098383at2759"/>
<dbReference type="InterPro" id="IPR025476">
    <property type="entry name" value="Helitron_helicase-like"/>
</dbReference>
<protein>
    <recommendedName>
        <fullName evidence="1">Helitron helicase-like domain-containing protein</fullName>
    </recommendedName>
</protein>
<accession>A0A0F7ZG54</accession>
<organism evidence="2 3">
    <name type="scientific">Hirsutella minnesotensis 3608</name>
    <dbReference type="NCBI Taxonomy" id="1043627"/>
    <lineage>
        <taxon>Eukaryota</taxon>
        <taxon>Fungi</taxon>
        <taxon>Dikarya</taxon>
        <taxon>Ascomycota</taxon>
        <taxon>Pezizomycotina</taxon>
        <taxon>Sordariomycetes</taxon>
        <taxon>Hypocreomycetidae</taxon>
        <taxon>Hypocreales</taxon>
        <taxon>Ophiocordycipitaceae</taxon>
        <taxon>Hirsutella</taxon>
    </lineage>
</organism>
<proteinExistence type="predicted"/>
<evidence type="ECO:0000259" key="1">
    <source>
        <dbReference type="Pfam" id="PF14214"/>
    </source>
</evidence>
<dbReference type="AlphaFoldDB" id="A0A0F7ZG54"/>
<reference evidence="2 3" key="1">
    <citation type="journal article" date="2014" name="Genome Biol. Evol.">
        <title>Comparative genomics and transcriptomics analyses reveal divergent lifestyle features of nematode endoparasitic fungus Hirsutella minnesotensis.</title>
        <authorList>
            <person name="Lai Y."/>
            <person name="Liu K."/>
            <person name="Zhang X."/>
            <person name="Zhang X."/>
            <person name="Li K."/>
            <person name="Wang N."/>
            <person name="Shu C."/>
            <person name="Wu Y."/>
            <person name="Wang C."/>
            <person name="Bushley K.E."/>
            <person name="Xiang M."/>
            <person name="Liu X."/>
        </authorList>
    </citation>
    <scope>NUCLEOTIDE SEQUENCE [LARGE SCALE GENOMIC DNA]</scope>
    <source>
        <strain evidence="2 3">3608</strain>
    </source>
</reference>
<feature type="domain" description="Helitron helicase-like" evidence="1">
    <location>
        <begin position="5"/>
        <end position="152"/>
    </location>
</feature>
<sequence>MRETRKTTDPDVAFLLRELSIFGHAQPLSNETRLLMRRKIQAINIWTGTPAIWFPINPNDINSPVKMWLSIPGLHDYHAAKHALADLRGIYDRIALSIMDPVSSAIFFHREISLFFEKYVRTGQESIFGKASHYYATVETNDRGSLHLHGLLWLHGNMELPSLIDDIADPREEEYRARVVRYVDSVFHECLDEDAGKALRQERKPIHPVEENTS</sequence>
<dbReference type="Pfam" id="PF14214">
    <property type="entry name" value="Helitron_like_N"/>
    <property type="match status" value="1"/>
</dbReference>
<evidence type="ECO:0000313" key="3">
    <source>
        <dbReference type="Proteomes" id="UP000054481"/>
    </source>
</evidence>
<gene>
    <name evidence="2" type="ORF">HIM_10303</name>
</gene>
<dbReference type="EMBL" id="KQ030634">
    <property type="protein sequence ID" value="KJZ70296.1"/>
    <property type="molecule type" value="Genomic_DNA"/>
</dbReference>
<name>A0A0F7ZG54_9HYPO</name>